<dbReference type="Proteomes" id="UP000184047">
    <property type="component" value="Unassembled WGS sequence"/>
</dbReference>
<accession>A0A1M5LFL5</accession>
<dbReference type="SUPFAM" id="SSF53474">
    <property type="entry name" value="alpha/beta-Hydrolases"/>
    <property type="match status" value="1"/>
</dbReference>
<dbReference type="GO" id="GO:0016787">
    <property type="term" value="F:hydrolase activity"/>
    <property type="evidence" value="ECO:0007669"/>
    <property type="project" value="UniProtKB-KW"/>
</dbReference>
<dbReference type="PANTHER" id="PTHR48081:SF8">
    <property type="entry name" value="ALPHA_BETA HYDROLASE FOLD-3 DOMAIN-CONTAINING PROTEIN-RELATED"/>
    <property type="match status" value="1"/>
</dbReference>
<protein>
    <submittedName>
        <fullName evidence="3">Acetyl esterase/lipase</fullName>
    </submittedName>
</protein>
<feature type="domain" description="Alpha/beta hydrolase fold-3" evidence="2">
    <location>
        <begin position="96"/>
        <end position="303"/>
    </location>
</feature>
<dbReference type="AlphaFoldDB" id="A0A1M5LFL5"/>
<dbReference type="Gene3D" id="3.40.50.1820">
    <property type="entry name" value="alpha/beta hydrolase"/>
    <property type="match status" value="1"/>
</dbReference>
<evidence type="ECO:0000259" key="2">
    <source>
        <dbReference type="Pfam" id="PF07859"/>
    </source>
</evidence>
<dbReference type="Pfam" id="PF07859">
    <property type="entry name" value="Abhydrolase_3"/>
    <property type="match status" value="1"/>
</dbReference>
<dbReference type="InterPro" id="IPR013094">
    <property type="entry name" value="AB_hydrolase_3"/>
</dbReference>
<dbReference type="InterPro" id="IPR029058">
    <property type="entry name" value="AB_hydrolase_fold"/>
</dbReference>
<dbReference type="STRING" id="421058.SAMN05421866_1071"/>
<keyword evidence="1" id="KW-0378">Hydrolase</keyword>
<dbReference type="InterPro" id="IPR050300">
    <property type="entry name" value="GDXG_lipolytic_enzyme"/>
</dbReference>
<proteinExistence type="predicted"/>
<keyword evidence="4" id="KW-1185">Reference proteome</keyword>
<dbReference type="EMBL" id="FQWT01000001">
    <property type="protein sequence ID" value="SHG63861.1"/>
    <property type="molecule type" value="Genomic_DNA"/>
</dbReference>
<gene>
    <name evidence="3" type="ORF">SAMN05421866_1071</name>
</gene>
<evidence type="ECO:0000313" key="4">
    <source>
        <dbReference type="Proteomes" id="UP000184047"/>
    </source>
</evidence>
<dbReference type="PANTHER" id="PTHR48081">
    <property type="entry name" value="AB HYDROLASE SUPERFAMILY PROTEIN C4A8.06C"/>
    <property type="match status" value="1"/>
</dbReference>
<name>A0A1M5LFL5_9FLAO</name>
<dbReference type="eggNOG" id="COG0657">
    <property type="taxonomic scope" value="Bacteria"/>
</dbReference>
<organism evidence="3 4">
    <name type="scientific">Chryseobacterium oranimense</name>
    <dbReference type="NCBI Taxonomy" id="421058"/>
    <lineage>
        <taxon>Bacteria</taxon>
        <taxon>Pseudomonadati</taxon>
        <taxon>Bacteroidota</taxon>
        <taxon>Flavobacteriia</taxon>
        <taxon>Flavobacteriales</taxon>
        <taxon>Weeksellaceae</taxon>
        <taxon>Chryseobacterium group</taxon>
        <taxon>Chryseobacterium</taxon>
    </lineage>
</organism>
<reference evidence="4" key="1">
    <citation type="submission" date="2016-11" db="EMBL/GenBank/DDBJ databases">
        <authorList>
            <person name="Varghese N."/>
            <person name="Submissions S."/>
        </authorList>
    </citation>
    <scope>NUCLEOTIDE SEQUENCE [LARGE SCALE GENOMIC DNA]</scope>
    <source>
        <strain evidence="4">DSM 19055</strain>
    </source>
</reference>
<evidence type="ECO:0000313" key="3">
    <source>
        <dbReference type="EMBL" id="SHG63861.1"/>
    </source>
</evidence>
<sequence length="325" mass="37644">MVVIQKIIQIMDLNRIDKGLRESIDRFPFSLEINETEFLSHPEIIQKEKIQFAKENPFKGADDIKVKDIFIESSFDNHQIRLHIYQSKKFDKTRTILYFHGGGYVFGLPEQVDPQMFELAEKLNATIISVDYRLSPQYKFPIPIQDGFDSLQWIIRNGEEQLEIDPGQIVVFGASAGGHLAASVTQMANDNGIKNIKHQFLLYPVIHNKLNTPSMNEFTDAPLWNKKYAEIAWLHFLGNNDKDKSIRYADLTYYDDFGNLPGTTIVACELDPLRDENIEYASLLYQAGVRTELWVIPGALHVFDLFDSPLNDRYKEFLYSRMFNY</sequence>
<evidence type="ECO:0000256" key="1">
    <source>
        <dbReference type="ARBA" id="ARBA00022801"/>
    </source>
</evidence>